<evidence type="ECO:0000256" key="1">
    <source>
        <dbReference type="SAM" id="SignalP"/>
    </source>
</evidence>
<accession>A0ABX2FRA4</accession>
<feature type="chain" id="PRO_5046325605" evidence="1">
    <location>
        <begin position="36"/>
        <end position="291"/>
    </location>
</feature>
<dbReference type="Proteomes" id="UP000779507">
    <property type="component" value="Unassembled WGS sequence"/>
</dbReference>
<feature type="domain" description="AB hydrolase-1" evidence="2">
    <location>
        <begin position="68"/>
        <end position="192"/>
    </location>
</feature>
<dbReference type="PANTHER" id="PTHR43433">
    <property type="entry name" value="HYDROLASE, ALPHA/BETA FOLD FAMILY PROTEIN"/>
    <property type="match status" value="1"/>
</dbReference>
<feature type="signal peptide" evidence="1">
    <location>
        <begin position="1"/>
        <end position="35"/>
    </location>
</feature>
<dbReference type="InterPro" id="IPR029058">
    <property type="entry name" value="AB_hydrolase_fold"/>
</dbReference>
<name>A0ABX2FRA4_9BACT</name>
<gene>
    <name evidence="3" type="ORF">HNP98_002556</name>
</gene>
<dbReference type="Gene3D" id="3.40.50.1820">
    <property type="entry name" value="alpha/beta hydrolase"/>
    <property type="match status" value="1"/>
</dbReference>
<dbReference type="InterPro" id="IPR050471">
    <property type="entry name" value="AB_hydrolase"/>
</dbReference>
<dbReference type="InterPro" id="IPR000073">
    <property type="entry name" value="AB_hydrolase_1"/>
</dbReference>
<sequence>MLSRLFKNRRLPGGRRCAGARLLLALCLGLGGRGAAGQAVPYGHNPAAGHYLAVRGVRLYYEAYGAGPPLLLLHGNGGSIAAFKQNIPYFARHYRVIALDSRAHGRSADPGDSLSFEMMADDCAALLTGLRLDSAYVLGWSDGGITALLLALRHPGHVRRLVATGANLAPDSTALLPALWKQQQREYRANKGAAFADPARRNAWKIFRLDVLQPNVPLAALRRVRAPAFIVAGDHDLIVPQHTVAIYQHLPRAWLWVVPGSGHATLQEHAAEFNQKADAFFRAPAIPALAH</sequence>
<dbReference type="Pfam" id="PF00561">
    <property type="entry name" value="Abhydrolase_1"/>
    <property type="match status" value="1"/>
</dbReference>
<comment type="caution">
    <text evidence="3">The sequence shown here is derived from an EMBL/GenBank/DDBJ whole genome shotgun (WGS) entry which is preliminary data.</text>
</comment>
<dbReference type="SUPFAM" id="SSF53474">
    <property type="entry name" value="alpha/beta-Hydrolases"/>
    <property type="match status" value="1"/>
</dbReference>
<evidence type="ECO:0000313" key="4">
    <source>
        <dbReference type="Proteomes" id="UP000779507"/>
    </source>
</evidence>
<evidence type="ECO:0000313" key="3">
    <source>
        <dbReference type="EMBL" id="NRT19722.1"/>
    </source>
</evidence>
<evidence type="ECO:0000259" key="2">
    <source>
        <dbReference type="Pfam" id="PF00561"/>
    </source>
</evidence>
<reference evidence="3 4" key="1">
    <citation type="submission" date="2020-05" db="EMBL/GenBank/DDBJ databases">
        <title>Genomic Encyclopedia of Type Strains, Phase IV (KMG-V): Genome sequencing to study the core and pangenomes of soil and plant-associated prokaryotes.</title>
        <authorList>
            <person name="Whitman W."/>
        </authorList>
    </citation>
    <scope>NUCLEOTIDE SEQUENCE [LARGE SCALE GENOMIC DNA]</scope>
    <source>
        <strain evidence="3 4">9A</strain>
    </source>
</reference>
<dbReference type="PANTHER" id="PTHR43433:SF5">
    <property type="entry name" value="AB HYDROLASE-1 DOMAIN-CONTAINING PROTEIN"/>
    <property type="match status" value="1"/>
</dbReference>
<protein>
    <submittedName>
        <fullName evidence="3">Pimeloyl-ACP methyl ester carboxylesterase</fullName>
    </submittedName>
</protein>
<keyword evidence="1" id="KW-0732">Signal</keyword>
<keyword evidence="4" id="KW-1185">Reference proteome</keyword>
<organism evidence="3 4">
    <name type="scientific">Hymenobacter caeli</name>
    <dbReference type="NCBI Taxonomy" id="2735894"/>
    <lineage>
        <taxon>Bacteria</taxon>
        <taxon>Pseudomonadati</taxon>
        <taxon>Bacteroidota</taxon>
        <taxon>Cytophagia</taxon>
        <taxon>Cytophagales</taxon>
        <taxon>Hymenobacteraceae</taxon>
        <taxon>Hymenobacter</taxon>
    </lineage>
</organism>
<dbReference type="EMBL" id="JABSNP010000011">
    <property type="protein sequence ID" value="NRT19722.1"/>
    <property type="molecule type" value="Genomic_DNA"/>
</dbReference>
<dbReference type="PRINTS" id="PR00111">
    <property type="entry name" value="ABHYDROLASE"/>
</dbReference>
<proteinExistence type="predicted"/>
<dbReference type="RefSeq" id="WP_173810435.1">
    <property type="nucleotide sequence ID" value="NZ_JABSNP010000011.1"/>
</dbReference>